<organism evidence="3 4">
    <name type="scientific">Pigmentiphaga kullae</name>
    <dbReference type="NCBI Taxonomy" id="151784"/>
    <lineage>
        <taxon>Bacteria</taxon>
        <taxon>Pseudomonadati</taxon>
        <taxon>Pseudomonadota</taxon>
        <taxon>Betaproteobacteria</taxon>
        <taxon>Burkholderiales</taxon>
        <taxon>Alcaligenaceae</taxon>
        <taxon>Pigmentiphaga</taxon>
    </lineage>
</organism>
<evidence type="ECO:0000256" key="1">
    <source>
        <dbReference type="ARBA" id="ARBA00022729"/>
    </source>
</evidence>
<dbReference type="PANTHER" id="PTHR30535:SF34">
    <property type="entry name" value="MOLYBDATE-BINDING PROTEIN MOLA"/>
    <property type="match status" value="1"/>
</dbReference>
<dbReference type="Pfam" id="PF01497">
    <property type="entry name" value="Peripla_BP_2"/>
    <property type="match status" value="1"/>
</dbReference>
<dbReference type="InterPro" id="IPR050902">
    <property type="entry name" value="ABC_Transporter_SBP"/>
</dbReference>
<comment type="caution">
    <text evidence="3">The sequence shown here is derived from an EMBL/GenBank/DDBJ whole genome shotgun (WGS) entry which is preliminary data.</text>
</comment>
<keyword evidence="4" id="KW-1185">Reference proteome</keyword>
<proteinExistence type="predicted"/>
<evidence type="ECO:0000313" key="3">
    <source>
        <dbReference type="EMBL" id="RZS84811.1"/>
    </source>
</evidence>
<dbReference type="AlphaFoldDB" id="A0A4Q7NIG4"/>
<dbReference type="RefSeq" id="WP_130356137.1">
    <property type="nucleotide sequence ID" value="NZ_SGXC01000001.1"/>
</dbReference>
<dbReference type="EMBL" id="SGXC01000001">
    <property type="protein sequence ID" value="RZS84811.1"/>
    <property type="molecule type" value="Genomic_DNA"/>
</dbReference>
<dbReference type="OrthoDB" id="6495095at2"/>
<sequence length="322" mass="34017">MRPRVRRSSSTSATAPERRQPRAVLALALTLAAVLGPTAASAQAIHARDDAGRDIALPAPARRVVSLAPHATELLYAAGAGSAIVGVDRYSNYPPEALQLPRVGDGLQPSAERIAALAPDLVVLWAYGDGLAHAGLPDSLLERLGIRLYYSNPRKLADIPGAIERLGELTGTRAAAQAHAADLRRRLEALATRYAGQRPVRVFYQVGSRPMYTVNDRSIIGDALRTCGAINVFGGLPAAAPMVGAEGVLRENPQAIIVGQAGPGADAALADWKRFGPALAAVPDNLWAVDPDAMHRPGPRMIEATERLCARIDATRRQAAGR</sequence>
<gene>
    <name evidence="3" type="ORF">EV675_0830</name>
</gene>
<dbReference type="PANTHER" id="PTHR30535">
    <property type="entry name" value="VITAMIN B12-BINDING PROTEIN"/>
    <property type="match status" value="1"/>
</dbReference>
<protein>
    <submittedName>
        <fullName evidence="3">Iron complex transport system substrate-binding protein/vitamin B12 transport system substrate-binding protein</fullName>
    </submittedName>
</protein>
<dbReference type="InterPro" id="IPR054828">
    <property type="entry name" value="Vit_B12_bind_prot"/>
</dbReference>
<dbReference type="InterPro" id="IPR002491">
    <property type="entry name" value="ABC_transptr_periplasmic_BD"/>
</dbReference>
<dbReference type="Proteomes" id="UP000292445">
    <property type="component" value="Unassembled WGS sequence"/>
</dbReference>
<accession>A0A4Q7NIG4</accession>
<dbReference type="Gene3D" id="3.40.50.1980">
    <property type="entry name" value="Nitrogenase molybdenum iron protein domain"/>
    <property type="match status" value="2"/>
</dbReference>
<dbReference type="NCBIfam" id="NF038402">
    <property type="entry name" value="TroA_like"/>
    <property type="match status" value="1"/>
</dbReference>
<dbReference type="SUPFAM" id="SSF53807">
    <property type="entry name" value="Helical backbone' metal receptor"/>
    <property type="match status" value="1"/>
</dbReference>
<evidence type="ECO:0000259" key="2">
    <source>
        <dbReference type="PROSITE" id="PS50983"/>
    </source>
</evidence>
<evidence type="ECO:0000313" key="4">
    <source>
        <dbReference type="Proteomes" id="UP000292445"/>
    </source>
</evidence>
<feature type="domain" description="Fe/B12 periplasmic-binding" evidence="2">
    <location>
        <begin position="63"/>
        <end position="316"/>
    </location>
</feature>
<reference evidence="3 4" key="1">
    <citation type="submission" date="2019-02" db="EMBL/GenBank/DDBJ databases">
        <title>Genomic Encyclopedia of Type Strains, Phase IV (KMG-IV): sequencing the most valuable type-strain genomes for metagenomic binning, comparative biology and taxonomic classification.</title>
        <authorList>
            <person name="Goeker M."/>
        </authorList>
    </citation>
    <scope>NUCLEOTIDE SEQUENCE [LARGE SCALE GENOMIC DNA]</scope>
    <source>
        <strain evidence="3 4">K24</strain>
    </source>
</reference>
<dbReference type="GO" id="GO:0071281">
    <property type="term" value="P:cellular response to iron ion"/>
    <property type="evidence" value="ECO:0007669"/>
    <property type="project" value="TreeGrafter"/>
</dbReference>
<name>A0A4Q7NIG4_9BURK</name>
<keyword evidence="1" id="KW-0732">Signal</keyword>
<dbReference type="CDD" id="cd01144">
    <property type="entry name" value="BtuF"/>
    <property type="match status" value="1"/>
</dbReference>
<dbReference type="PROSITE" id="PS50983">
    <property type="entry name" value="FE_B12_PBP"/>
    <property type="match status" value="1"/>
</dbReference>